<evidence type="ECO:0000313" key="9">
    <source>
        <dbReference type="Proteomes" id="UP000184147"/>
    </source>
</evidence>
<organism evidence="8 9">
    <name type="scientific">Flavobacterium fontis</name>
    <dbReference type="NCBI Taxonomy" id="1124188"/>
    <lineage>
        <taxon>Bacteria</taxon>
        <taxon>Pseudomonadati</taxon>
        <taxon>Bacteroidota</taxon>
        <taxon>Flavobacteriia</taxon>
        <taxon>Flavobacteriales</taxon>
        <taxon>Flavobacteriaceae</taxon>
        <taxon>Flavobacterium</taxon>
    </lineage>
</organism>
<dbReference type="STRING" id="1124188.SAMN05444377_10498"/>
<dbReference type="PANTHER" id="PTHR40077:SF2">
    <property type="entry name" value="MEMBRANE PROTEIN"/>
    <property type="match status" value="1"/>
</dbReference>
<evidence type="ECO:0000256" key="6">
    <source>
        <dbReference type="SAM" id="Phobius"/>
    </source>
</evidence>
<evidence type="ECO:0000256" key="3">
    <source>
        <dbReference type="ARBA" id="ARBA00022692"/>
    </source>
</evidence>
<evidence type="ECO:0000256" key="4">
    <source>
        <dbReference type="ARBA" id="ARBA00022989"/>
    </source>
</evidence>
<dbReference type="PANTHER" id="PTHR40077">
    <property type="entry name" value="MEMBRANE PROTEIN-RELATED"/>
    <property type="match status" value="1"/>
</dbReference>
<feature type="transmembrane region" description="Helical" evidence="6">
    <location>
        <begin position="7"/>
        <end position="25"/>
    </location>
</feature>
<feature type="transmembrane region" description="Helical" evidence="6">
    <location>
        <begin position="37"/>
        <end position="57"/>
    </location>
</feature>
<gene>
    <name evidence="8" type="ORF">SAMN05444377_10498</name>
</gene>
<dbReference type="NCBIfam" id="TIGR03954">
    <property type="entry name" value="integ_memb_HG"/>
    <property type="match status" value="1"/>
</dbReference>
<keyword evidence="3 6" id="KW-0812">Transmembrane</keyword>
<sequence length="95" mass="10960">MTTLFRFVAWGEGLSYIALFINMLLIKPTDLTLYKTLLFPIGMAHGILFIGYVYLAFAIKSSQRWTWKDLFWVELASLLPFGTFVAEKRFVKNAS</sequence>
<dbReference type="OrthoDB" id="1121311at2"/>
<evidence type="ECO:0000256" key="5">
    <source>
        <dbReference type="ARBA" id="ARBA00023136"/>
    </source>
</evidence>
<dbReference type="GO" id="GO:0005886">
    <property type="term" value="C:plasma membrane"/>
    <property type="evidence" value="ECO:0007669"/>
    <property type="project" value="UniProtKB-SubCell"/>
</dbReference>
<dbReference type="AlphaFoldDB" id="A0A1M4ZAF5"/>
<dbReference type="InterPro" id="IPR023845">
    <property type="entry name" value="DUF3817_TM"/>
</dbReference>
<dbReference type="EMBL" id="FQVQ01000004">
    <property type="protein sequence ID" value="SHF14787.1"/>
    <property type="molecule type" value="Genomic_DNA"/>
</dbReference>
<keyword evidence="9" id="KW-1185">Reference proteome</keyword>
<evidence type="ECO:0000256" key="1">
    <source>
        <dbReference type="ARBA" id="ARBA00004651"/>
    </source>
</evidence>
<protein>
    <submittedName>
        <fullName evidence="8">Integral membrane protein</fullName>
    </submittedName>
</protein>
<name>A0A1M4ZAF5_9FLAO</name>
<evidence type="ECO:0000256" key="2">
    <source>
        <dbReference type="ARBA" id="ARBA00022475"/>
    </source>
</evidence>
<proteinExistence type="predicted"/>
<keyword evidence="5 6" id="KW-0472">Membrane</keyword>
<accession>A0A1M4ZAF5</accession>
<dbReference type="Proteomes" id="UP000184147">
    <property type="component" value="Unassembled WGS sequence"/>
</dbReference>
<keyword evidence="4 6" id="KW-1133">Transmembrane helix</keyword>
<comment type="subcellular location">
    <subcellularLocation>
        <location evidence="1">Cell membrane</location>
        <topology evidence="1">Multi-pass membrane protein</topology>
    </subcellularLocation>
</comment>
<evidence type="ECO:0000313" key="8">
    <source>
        <dbReference type="EMBL" id="SHF14787.1"/>
    </source>
</evidence>
<feature type="domain" description="DUF3817" evidence="7">
    <location>
        <begin position="3"/>
        <end position="90"/>
    </location>
</feature>
<reference evidence="8 9" key="1">
    <citation type="submission" date="2016-11" db="EMBL/GenBank/DDBJ databases">
        <authorList>
            <person name="Jaros S."/>
            <person name="Januszkiewicz K."/>
            <person name="Wedrychowicz H."/>
        </authorList>
    </citation>
    <scope>NUCLEOTIDE SEQUENCE [LARGE SCALE GENOMIC DNA]</scope>
    <source>
        <strain evidence="8 9">DSM 25660</strain>
    </source>
</reference>
<evidence type="ECO:0000259" key="7">
    <source>
        <dbReference type="Pfam" id="PF12823"/>
    </source>
</evidence>
<dbReference type="RefSeq" id="WP_073362244.1">
    <property type="nucleotide sequence ID" value="NZ_FQVQ01000004.1"/>
</dbReference>
<keyword evidence="2" id="KW-1003">Cell membrane</keyword>
<dbReference type="Pfam" id="PF12823">
    <property type="entry name" value="DUF3817"/>
    <property type="match status" value="1"/>
</dbReference>